<keyword evidence="2" id="KW-1185">Reference proteome</keyword>
<comment type="caution">
    <text evidence="1">The sequence shown here is derived from an EMBL/GenBank/DDBJ whole genome shotgun (WGS) entry which is preliminary data.</text>
</comment>
<evidence type="ECO:0000313" key="2">
    <source>
        <dbReference type="Proteomes" id="UP000821865"/>
    </source>
</evidence>
<accession>A0ACB8CYX6</accession>
<organism evidence="1 2">
    <name type="scientific">Dermacentor silvarum</name>
    <name type="common">Tick</name>
    <dbReference type="NCBI Taxonomy" id="543639"/>
    <lineage>
        <taxon>Eukaryota</taxon>
        <taxon>Metazoa</taxon>
        <taxon>Ecdysozoa</taxon>
        <taxon>Arthropoda</taxon>
        <taxon>Chelicerata</taxon>
        <taxon>Arachnida</taxon>
        <taxon>Acari</taxon>
        <taxon>Parasitiformes</taxon>
        <taxon>Ixodida</taxon>
        <taxon>Ixodoidea</taxon>
        <taxon>Ixodidae</taxon>
        <taxon>Rhipicephalinae</taxon>
        <taxon>Dermacentor</taxon>
    </lineage>
</organism>
<sequence length="158" mass="17277">MEEDPNTNWTLNLMRWTKKKLARGESGAIAGVTLHPTGSENTSSAPAPAGKRRRRLSPLPRGDFNVIVCPRQGLAVKNYVTYQFSKAVGLASNGQIQDHQFLVHVRPGSNILVIRTPHQEVADKVRKMTHLLLAGMAYPVNAYVAAPEGFSRGVIHGV</sequence>
<reference evidence="1" key="1">
    <citation type="submission" date="2020-05" db="EMBL/GenBank/DDBJ databases">
        <title>Large-scale comparative analyses of tick genomes elucidate their genetic diversity and vector capacities.</title>
        <authorList>
            <person name="Jia N."/>
            <person name="Wang J."/>
            <person name="Shi W."/>
            <person name="Du L."/>
            <person name="Sun Y."/>
            <person name="Zhan W."/>
            <person name="Jiang J."/>
            <person name="Wang Q."/>
            <person name="Zhang B."/>
            <person name="Ji P."/>
            <person name="Sakyi L.B."/>
            <person name="Cui X."/>
            <person name="Yuan T."/>
            <person name="Jiang B."/>
            <person name="Yang W."/>
            <person name="Lam T.T.-Y."/>
            <person name="Chang Q."/>
            <person name="Ding S."/>
            <person name="Wang X."/>
            <person name="Zhu J."/>
            <person name="Ruan X."/>
            <person name="Zhao L."/>
            <person name="Wei J."/>
            <person name="Que T."/>
            <person name="Du C."/>
            <person name="Cheng J."/>
            <person name="Dai P."/>
            <person name="Han X."/>
            <person name="Huang E."/>
            <person name="Gao Y."/>
            <person name="Liu J."/>
            <person name="Shao H."/>
            <person name="Ye R."/>
            <person name="Li L."/>
            <person name="Wei W."/>
            <person name="Wang X."/>
            <person name="Wang C."/>
            <person name="Yang T."/>
            <person name="Huo Q."/>
            <person name="Li W."/>
            <person name="Guo W."/>
            <person name="Chen H."/>
            <person name="Zhou L."/>
            <person name="Ni X."/>
            <person name="Tian J."/>
            <person name="Zhou Y."/>
            <person name="Sheng Y."/>
            <person name="Liu T."/>
            <person name="Pan Y."/>
            <person name="Xia L."/>
            <person name="Li J."/>
            <person name="Zhao F."/>
            <person name="Cao W."/>
        </authorList>
    </citation>
    <scope>NUCLEOTIDE SEQUENCE</scope>
    <source>
        <strain evidence="1">Dsil-2018</strain>
    </source>
</reference>
<evidence type="ECO:0000313" key="1">
    <source>
        <dbReference type="EMBL" id="KAH7954301.1"/>
    </source>
</evidence>
<dbReference type="Proteomes" id="UP000821865">
    <property type="component" value="Chromosome 4"/>
</dbReference>
<proteinExistence type="predicted"/>
<protein>
    <submittedName>
        <fullName evidence="1">Uncharacterized protein</fullName>
    </submittedName>
</protein>
<gene>
    <name evidence="1" type="ORF">HPB49_017329</name>
</gene>
<dbReference type="EMBL" id="CM023473">
    <property type="protein sequence ID" value="KAH7954301.1"/>
    <property type="molecule type" value="Genomic_DNA"/>
</dbReference>
<name>A0ACB8CYX6_DERSI</name>